<accession>A0ACC2AJ76</accession>
<keyword evidence="2" id="KW-1185">Reference proteome</keyword>
<evidence type="ECO:0000313" key="2">
    <source>
        <dbReference type="Proteomes" id="UP001162992"/>
    </source>
</evidence>
<reference evidence="2" key="1">
    <citation type="journal article" date="2024" name="Proc. Natl. Acad. Sci. U.S.A.">
        <title>Extraordinary preservation of gene collinearity over three hundred million years revealed in homosporous lycophytes.</title>
        <authorList>
            <person name="Li C."/>
            <person name="Wickell D."/>
            <person name="Kuo L.Y."/>
            <person name="Chen X."/>
            <person name="Nie B."/>
            <person name="Liao X."/>
            <person name="Peng D."/>
            <person name="Ji J."/>
            <person name="Jenkins J."/>
            <person name="Williams M."/>
            <person name="Shu S."/>
            <person name="Plott C."/>
            <person name="Barry K."/>
            <person name="Rajasekar S."/>
            <person name="Grimwood J."/>
            <person name="Han X."/>
            <person name="Sun S."/>
            <person name="Hou Z."/>
            <person name="He W."/>
            <person name="Dai G."/>
            <person name="Sun C."/>
            <person name="Schmutz J."/>
            <person name="Leebens-Mack J.H."/>
            <person name="Li F.W."/>
            <person name="Wang L."/>
        </authorList>
    </citation>
    <scope>NUCLEOTIDE SEQUENCE [LARGE SCALE GENOMIC DNA]</scope>
    <source>
        <strain evidence="2">cv. PW_Plant_1</strain>
    </source>
</reference>
<sequence length="241" mass="27236">MGKGKGRRRRESNFKSSHSSAALSQLPPPPSHKDAAALPSKLRKIMQLKASSLHHHARNSELRRETKQPLKESKIKKDSVKATSSQVVTLEGKQQDAVKAQQQGQPLSDSTERVSVSSSGKRKRGEDMKMLMDKLRVAPIRKGIKEQRKRYLEEKKSKKRKLVQSNRTSLYQQELISFGEVVQAPPKLPAPVKALKQGTPSNLFQERLRLQAVEAYRQRRGWNSRPGTSIPFDHALEMSSM</sequence>
<dbReference type="Proteomes" id="UP001162992">
    <property type="component" value="Chromosome 21"/>
</dbReference>
<proteinExistence type="predicted"/>
<protein>
    <submittedName>
        <fullName evidence="1">Uncharacterized protein</fullName>
    </submittedName>
</protein>
<comment type="caution">
    <text evidence="1">The sequence shown here is derived from an EMBL/GenBank/DDBJ whole genome shotgun (WGS) entry which is preliminary data.</text>
</comment>
<organism evidence="1 2">
    <name type="scientific">Diphasiastrum complanatum</name>
    <name type="common">Issler's clubmoss</name>
    <name type="synonym">Lycopodium complanatum</name>
    <dbReference type="NCBI Taxonomy" id="34168"/>
    <lineage>
        <taxon>Eukaryota</taxon>
        <taxon>Viridiplantae</taxon>
        <taxon>Streptophyta</taxon>
        <taxon>Embryophyta</taxon>
        <taxon>Tracheophyta</taxon>
        <taxon>Lycopodiopsida</taxon>
        <taxon>Lycopodiales</taxon>
        <taxon>Lycopodiaceae</taxon>
        <taxon>Lycopodioideae</taxon>
        <taxon>Diphasiastrum</taxon>
    </lineage>
</organism>
<gene>
    <name evidence="1" type="ORF">O6H91_21G030100</name>
</gene>
<name>A0ACC2AJ76_DIPCM</name>
<evidence type="ECO:0000313" key="1">
    <source>
        <dbReference type="EMBL" id="KAJ7517583.1"/>
    </source>
</evidence>
<dbReference type="EMBL" id="CM055112">
    <property type="protein sequence ID" value="KAJ7517583.1"/>
    <property type="molecule type" value="Genomic_DNA"/>
</dbReference>